<comment type="caution">
    <text evidence="2">The sequence shown here is derived from an EMBL/GenBank/DDBJ whole genome shotgun (WGS) entry which is preliminary data.</text>
</comment>
<proteinExistence type="predicted"/>
<keyword evidence="3" id="KW-1185">Reference proteome</keyword>
<dbReference type="Pfam" id="PF02602">
    <property type="entry name" value="HEM4"/>
    <property type="match status" value="1"/>
</dbReference>
<evidence type="ECO:0000313" key="2">
    <source>
        <dbReference type="EMBL" id="MFD1094444.1"/>
    </source>
</evidence>
<name>A0ABW3NNU6_9FLAO</name>
<dbReference type="CDD" id="cd06578">
    <property type="entry name" value="HemD"/>
    <property type="match status" value="1"/>
</dbReference>
<dbReference type="GO" id="GO:0004852">
    <property type="term" value="F:uroporphyrinogen-III synthase activity"/>
    <property type="evidence" value="ECO:0007669"/>
    <property type="project" value="UniProtKB-EC"/>
</dbReference>
<dbReference type="SUPFAM" id="SSF69618">
    <property type="entry name" value="HemD-like"/>
    <property type="match status" value="1"/>
</dbReference>
<dbReference type="EC" id="4.2.1.75" evidence="2"/>
<dbReference type="PANTHER" id="PTHR12390:SF0">
    <property type="entry name" value="UROPORPHYRINOGEN-III SYNTHASE"/>
    <property type="match status" value="1"/>
</dbReference>
<dbReference type="InterPro" id="IPR003754">
    <property type="entry name" value="4pyrrol_synth_uPrphyn_synth"/>
</dbReference>
<keyword evidence="2" id="KW-0456">Lyase</keyword>
<gene>
    <name evidence="2" type="ORF">ACFQ3Q_01670</name>
</gene>
<dbReference type="Proteomes" id="UP001597131">
    <property type="component" value="Unassembled WGS sequence"/>
</dbReference>
<protein>
    <submittedName>
        <fullName evidence="2">Uroporphyrinogen-III synthase</fullName>
        <ecNumber evidence="2">4.2.1.75</ecNumber>
    </submittedName>
</protein>
<dbReference type="InterPro" id="IPR036108">
    <property type="entry name" value="4pyrrol_syn_uPrphyn_synt_sf"/>
</dbReference>
<dbReference type="Gene3D" id="3.40.50.10090">
    <property type="match status" value="2"/>
</dbReference>
<organism evidence="2 3">
    <name type="scientific">Salegentibacter chungangensis</name>
    <dbReference type="NCBI Taxonomy" id="1335724"/>
    <lineage>
        <taxon>Bacteria</taxon>
        <taxon>Pseudomonadati</taxon>
        <taxon>Bacteroidota</taxon>
        <taxon>Flavobacteriia</taxon>
        <taxon>Flavobacteriales</taxon>
        <taxon>Flavobacteriaceae</taxon>
        <taxon>Salegentibacter</taxon>
    </lineage>
</organism>
<evidence type="ECO:0000259" key="1">
    <source>
        <dbReference type="Pfam" id="PF02602"/>
    </source>
</evidence>
<dbReference type="EMBL" id="JBHTLI010000001">
    <property type="protein sequence ID" value="MFD1094444.1"/>
    <property type="molecule type" value="Genomic_DNA"/>
</dbReference>
<reference evidence="3" key="1">
    <citation type="journal article" date="2019" name="Int. J. Syst. Evol. Microbiol.">
        <title>The Global Catalogue of Microorganisms (GCM) 10K type strain sequencing project: providing services to taxonomists for standard genome sequencing and annotation.</title>
        <authorList>
            <consortium name="The Broad Institute Genomics Platform"/>
            <consortium name="The Broad Institute Genome Sequencing Center for Infectious Disease"/>
            <person name="Wu L."/>
            <person name="Ma J."/>
        </authorList>
    </citation>
    <scope>NUCLEOTIDE SEQUENCE [LARGE SCALE GENOMIC DNA]</scope>
    <source>
        <strain evidence="3">CCUG 64793</strain>
    </source>
</reference>
<accession>A0ABW3NNU6</accession>
<dbReference type="InterPro" id="IPR039793">
    <property type="entry name" value="UROS/Hem4"/>
</dbReference>
<evidence type="ECO:0000313" key="3">
    <source>
        <dbReference type="Proteomes" id="UP001597131"/>
    </source>
</evidence>
<feature type="domain" description="Tetrapyrrole biosynthesis uroporphyrinogen III synthase" evidence="1">
    <location>
        <begin position="16"/>
        <end position="205"/>
    </location>
</feature>
<dbReference type="RefSeq" id="WP_380742289.1">
    <property type="nucleotide sequence ID" value="NZ_JBHTLI010000001.1"/>
</dbReference>
<dbReference type="PANTHER" id="PTHR12390">
    <property type="entry name" value="UROPORPHYRINOGEN III SYNTHASE"/>
    <property type="match status" value="1"/>
</dbReference>
<sequence>MPSLLSTKKLAKNQKELLLNTGLSLVEYDAIKIEFPDFEVEVQKIENAIFTSRNAVKAILEKNMEIRDCFCVGRKTEDLLKKHNFKVLETAHYGKDLAELIVKNYKDRSFHFFSGNKRRDELPEILKKNDVNLNETQVYKTSLNIQKIDRDFDGIMFFSPSAVQSYTEKNPVRDSALFCIGETTANEAKKHSDKIIIARTPGIENVIVQVVKYFGRPGEKN</sequence>